<evidence type="ECO:0000256" key="1">
    <source>
        <dbReference type="SAM" id="Coils"/>
    </source>
</evidence>
<dbReference type="EMBL" id="ADNS01000031">
    <property type="protein sequence ID" value="EFG80254.1"/>
    <property type="molecule type" value="Genomic_DNA"/>
</dbReference>
<sequence>MNNNADGPSNVGVIIIGDSGLSVDLGFVPGGSVFFNDWDTVDLQRDSTELIVVDKNSDRTIKHVRRAFVEGIKSVTIVWNAELSKPYSFAMVSLSREMKPNSFRIVGSTAHLEIVSEPVLISGVQVKPEDMRNRLIEEFRKPSNISVGELNLLMQDHADLLTNLEELALSDSGLKLEVEVLRNKVKQLPALHDKLRELQSENLRLRKRNDALARKTFNKLTKRIHGQTADKNAATDESSR</sequence>
<comment type="caution">
    <text evidence="2">The sequence shown here is derived from an EMBL/GenBank/DDBJ whole genome shotgun (WGS) entry which is preliminary data.</text>
</comment>
<name>A0ABN0ABZ5_CORAM</name>
<feature type="coiled-coil region" evidence="1">
    <location>
        <begin position="181"/>
        <end position="215"/>
    </location>
</feature>
<dbReference type="Proteomes" id="UP000006015">
    <property type="component" value="Unassembled WGS sequence"/>
</dbReference>
<organism evidence="2 3">
    <name type="scientific">Corynebacterium ammoniagenes DSM 20306</name>
    <dbReference type="NCBI Taxonomy" id="649754"/>
    <lineage>
        <taxon>Bacteria</taxon>
        <taxon>Bacillati</taxon>
        <taxon>Actinomycetota</taxon>
        <taxon>Actinomycetes</taxon>
        <taxon>Mycobacteriales</taxon>
        <taxon>Corynebacteriaceae</taxon>
        <taxon>Corynebacterium</taxon>
    </lineage>
</organism>
<keyword evidence="1" id="KW-0175">Coiled coil</keyword>
<evidence type="ECO:0000313" key="2">
    <source>
        <dbReference type="EMBL" id="EFG80254.1"/>
    </source>
</evidence>
<evidence type="ECO:0000313" key="3">
    <source>
        <dbReference type="Proteomes" id="UP000006015"/>
    </source>
</evidence>
<dbReference type="RefSeq" id="WP_003849243.1">
    <property type="nucleotide sequence ID" value="NZ_CP009244.1"/>
</dbReference>
<keyword evidence="3" id="KW-1185">Reference proteome</keyword>
<reference evidence="2 3" key="1">
    <citation type="submission" date="2010-04" db="EMBL/GenBank/DDBJ databases">
        <authorList>
            <person name="Weinstock G."/>
            <person name="Sodergren E."/>
            <person name="Clifton S."/>
            <person name="Fulton L."/>
            <person name="Fulton B."/>
            <person name="Courtney L."/>
            <person name="Fronick C."/>
            <person name="Harrison M."/>
            <person name="Strong C."/>
            <person name="Farmer C."/>
            <person name="Delahaunty K."/>
            <person name="Markovic C."/>
            <person name="Hall O."/>
            <person name="Minx P."/>
            <person name="Tomlinson C."/>
            <person name="Mitreva M."/>
            <person name="Hou S."/>
            <person name="Wollam A."/>
            <person name="Pepin K.H."/>
            <person name="Johnson M."/>
            <person name="Bhonagiri V."/>
            <person name="Zhang X."/>
            <person name="Suruliraj S."/>
            <person name="Warren W."/>
            <person name="Chinwalla A."/>
            <person name="Mardis E.R."/>
            <person name="Wilson R.K."/>
        </authorList>
    </citation>
    <scope>NUCLEOTIDE SEQUENCE [LARGE SCALE GENOMIC DNA]</scope>
    <source>
        <strain evidence="2 3">DSM 20306</strain>
    </source>
</reference>
<proteinExistence type="predicted"/>
<protein>
    <submittedName>
        <fullName evidence="2">Uncharacterized protein</fullName>
    </submittedName>
</protein>
<accession>A0ABN0ABZ5</accession>
<gene>
    <name evidence="2" type="ORF">HMPREF0281_02347</name>
</gene>